<dbReference type="PROSITE" id="PS00297">
    <property type="entry name" value="HSP70_1"/>
    <property type="match status" value="1"/>
</dbReference>
<dbReference type="KEGG" id="clus:A9F13_07g00077"/>
<dbReference type="FunFam" id="2.60.34.10:FF:000004">
    <property type="entry name" value="Heat shock protein SSB1"/>
    <property type="match status" value="1"/>
</dbReference>
<dbReference type="FunFam" id="3.90.640.10:FF:000002">
    <property type="entry name" value="Heat shock 70 kDa"/>
    <property type="match status" value="1"/>
</dbReference>
<dbReference type="Gene3D" id="3.90.640.10">
    <property type="entry name" value="Actin, Chain A, domain 4"/>
    <property type="match status" value="1"/>
</dbReference>
<dbReference type="InterPro" id="IPR029047">
    <property type="entry name" value="HSP70_peptide-bd_sf"/>
</dbReference>
<dbReference type="InterPro" id="IPR043129">
    <property type="entry name" value="ATPase_NBD"/>
</dbReference>
<dbReference type="EMBL" id="LYUB02000007">
    <property type="protein sequence ID" value="OVF08567.1"/>
    <property type="molecule type" value="Genomic_DNA"/>
</dbReference>
<dbReference type="GO" id="GO:0016787">
    <property type="term" value="F:hydrolase activity"/>
    <property type="evidence" value="ECO:0007669"/>
    <property type="project" value="UniProtKB-KW"/>
</dbReference>
<dbReference type="Gene3D" id="3.30.30.30">
    <property type="match status" value="1"/>
</dbReference>
<dbReference type="Gene3D" id="1.20.1270.10">
    <property type="match status" value="1"/>
</dbReference>
<keyword evidence="8" id="KW-0143">Chaperone</keyword>
<dbReference type="InterPro" id="IPR013126">
    <property type="entry name" value="Hsp_70_fam"/>
</dbReference>
<dbReference type="SUPFAM" id="SSF100920">
    <property type="entry name" value="Heat shock protein 70kD (HSP70), peptide-binding domain"/>
    <property type="match status" value="1"/>
</dbReference>
<dbReference type="FunFam" id="3.30.30.30:FF:000005">
    <property type="entry name" value="Heat shock protein ssb1"/>
    <property type="match status" value="1"/>
</dbReference>
<dbReference type="PROSITE" id="PS00329">
    <property type="entry name" value="HSP70_2"/>
    <property type="match status" value="1"/>
</dbReference>
<comment type="subcellular location">
    <subcellularLocation>
        <location evidence="1">Cytoplasm</location>
    </subcellularLocation>
</comment>
<keyword evidence="7" id="KW-0648">Protein biosynthesis</keyword>
<dbReference type="PRINTS" id="PR00301">
    <property type="entry name" value="HEATSHOCK70"/>
</dbReference>
<evidence type="ECO:0000313" key="14">
    <source>
        <dbReference type="Proteomes" id="UP000195602"/>
    </source>
</evidence>
<dbReference type="InterPro" id="IPR029048">
    <property type="entry name" value="HSP70_C_sf"/>
</dbReference>
<dbReference type="SUPFAM" id="SSF53067">
    <property type="entry name" value="Actin-like ATPase domain"/>
    <property type="match status" value="2"/>
</dbReference>
<evidence type="ECO:0000256" key="3">
    <source>
        <dbReference type="ARBA" id="ARBA00022490"/>
    </source>
</evidence>
<keyword evidence="6 12" id="KW-0067">ATP-binding</keyword>
<evidence type="ECO:0000256" key="1">
    <source>
        <dbReference type="ARBA" id="ARBA00004496"/>
    </source>
</evidence>
<evidence type="ECO:0000256" key="12">
    <source>
        <dbReference type="RuleBase" id="RU003322"/>
    </source>
</evidence>
<dbReference type="GO" id="GO:0006412">
    <property type="term" value="P:translation"/>
    <property type="evidence" value="ECO:0007669"/>
    <property type="project" value="UniProtKB-KW"/>
</dbReference>
<dbReference type="Proteomes" id="UP000195602">
    <property type="component" value="Unassembled WGS sequence"/>
</dbReference>
<dbReference type="Gene3D" id="2.60.34.10">
    <property type="entry name" value="Substrate Binding Domain Of DNAk, Chain A, domain 1"/>
    <property type="match status" value="1"/>
</dbReference>
<dbReference type="Pfam" id="PF00012">
    <property type="entry name" value="HSP70"/>
    <property type="match status" value="1"/>
</dbReference>
<evidence type="ECO:0000256" key="10">
    <source>
        <dbReference type="ARBA" id="ARBA00042875"/>
    </source>
</evidence>
<comment type="similarity">
    <text evidence="9">Belongs to the heat shock protein 70 family. Ssb-type Hsp70 subfamily.</text>
</comment>
<comment type="catalytic activity">
    <reaction evidence="11">
        <text>ATP + H2O = ADP + phosphate + H(+)</text>
        <dbReference type="Rhea" id="RHEA:13065"/>
        <dbReference type="ChEBI" id="CHEBI:15377"/>
        <dbReference type="ChEBI" id="CHEBI:15378"/>
        <dbReference type="ChEBI" id="CHEBI:30616"/>
        <dbReference type="ChEBI" id="CHEBI:43474"/>
        <dbReference type="ChEBI" id="CHEBI:456216"/>
        <dbReference type="EC" id="3.6.4.10"/>
    </reaction>
</comment>
<dbReference type="GO" id="GO:0140662">
    <property type="term" value="F:ATP-dependent protein folding chaperone"/>
    <property type="evidence" value="ECO:0007669"/>
    <property type="project" value="InterPro"/>
</dbReference>
<keyword evidence="3" id="KW-0963">Cytoplasm</keyword>
<dbReference type="NCBIfam" id="NF001413">
    <property type="entry name" value="PRK00290.1"/>
    <property type="match status" value="1"/>
</dbReference>
<dbReference type="OMA" id="NIPPMQA"/>
<dbReference type="EC" id="3.6.4.10" evidence="2"/>
<gene>
    <name evidence="13" type="ORF">A9F13_07g00077</name>
</gene>
<dbReference type="PROSITE" id="PS01036">
    <property type="entry name" value="HSP70_3"/>
    <property type="match status" value="1"/>
</dbReference>
<evidence type="ECO:0000256" key="2">
    <source>
        <dbReference type="ARBA" id="ARBA00012554"/>
    </source>
</evidence>
<dbReference type="GO" id="GO:0005524">
    <property type="term" value="F:ATP binding"/>
    <property type="evidence" value="ECO:0007669"/>
    <property type="project" value="UniProtKB-KW"/>
</dbReference>
<evidence type="ECO:0000256" key="9">
    <source>
        <dbReference type="ARBA" id="ARBA00037959"/>
    </source>
</evidence>
<evidence type="ECO:0000256" key="8">
    <source>
        <dbReference type="ARBA" id="ARBA00023186"/>
    </source>
</evidence>
<dbReference type="CDD" id="cd24093">
    <property type="entry name" value="ASKHA_NBD_HSP70_Ssb"/>
    <property type="match status" value="1"/>
</dbReference>
<proteinExistence type="inferred from homology"/>
<evidence type="ECO:0000256" key="11">
    <source>
        <dbReference type="ARBA" id="ARBA00048056"/>
    </source>
</evidence>
<sequence length="613" mass="66343">MADGVFQGAIGIDLGTTYSCVATYDSAVEIIANEQGNRVTPSFVAFTAEERLIGDAAKNQAALNPKNTVFDAKRLIGRAFDDESVQKDIKTWPFKVINSNGNPLIEVEYLEETKTFSPQEISSMVLTKMKEIAEAKIGKKVEKAVVTVPAYFNDAQRQATKDAGAIAGLNVLRIINEPTAAAIAYGLGAGKSEKERHVLIFDLGGGTFDVSLLNITGGVFTVKATAGDTHLGGQDFDTNLLDFFKADFKKKTGLDISGDSRALRRLRTACERAKRTLSSVTQTTVEVDSLFEGEDFSANITRARFEDINSALFKSTLDPVEQVLKDAKISKSGVDEVVLVGGSTRIPKVQKLLSDFFDGKQLEKSINPDEAVAYGAAVQGAILTGQSTSEDTKDLLLLDVIPLSLGVAMQGNVFAPVVPRNSTVPTIKRRTFTTVADHQTTVQFPVYQGERVNCSENTLLGEFDLKNIPPMSAGEPVLEAIFEVDANGILKVTAVEKSTGRSANITISNSIGRLSTDEIEKMIADAEKFKNADDAFAKRHEQKQKLEAYVASVESTITDPVLSAKLKKNARDKIETALSDAMQALEIEESTGDDYRKAELALKRAVTKGMATR</sequence>
<dbReference type="FunFam" id="1.20.1270.10:FF:000014">
    <property type="entry name" value="Heat shock protein 70"/>
    <property type="match status" value="1"/>
</dbReference>
<accession>A0AA91T222</accession>
<reference evidence="13 14" key="1">
    <citation type="submission" date="2017-04" db="EMBL/GenBank/DDBJ databases">
        <title>Draft genome of the yeast Clavispora lusitaniae type strain CBS 6936.</title>
        <authorList>
            <person name="Durrens P."/>
            <person name="Klopp C."/>
            <person name="Biteau N."/>
            <person name="Fitton-Ouhabi V."/>
            <person name="Dementhon K."/>
            <person name="Accoceberry I."/>
            <person name="Sherman D.J."/>
            <person name="Noel T."/>
        </authorList>
    </citation>
    <scope>NUCLEOTIDE SEQUENCE [LARGE SCALE GENOMIC DNA]</scope>
    <source>
        <strain evidence="13 14">CBS 6936</strain>
    </source>
</reference>
<dbReference type="SUPFAM" id="SSF100934">
    <property type="entry name" value="Heat shock protein 70kD (HSP70), C-terminal subdomain"/>
    <property type="match status" value="1"/>
</dbReference>
<evidence type="ECO:0000256" key="7">
    <source>
        <dbReference type="ARBA" id="ARBA00022917"/>
    </source>
</evidence>
<name>A0AA91T222_CLALS</name>
<keyword evidence="5" id="KW-0378">Hydrolase</keyword>
<dbReference type="FunFam" id="3.30.420.40:FF:000026">
    <property type="entry name" value="Heat shock protein 70"/>
    <property type="match status" value="1"/>
</dbReference>
<dbReference type="Gene3D" id="3.30.420.40">
    <property type="match status" value="2"/>
</dbReference>
<dbReference type="AlphaFoldDB" id="A0AA91T222"/>
<evidence type="ECO:0000256" key="4">
    <source>
        <dbReference type="ARBA" id="ARBA00022741"/>
    </source>
</evidence>
<dbReference type="GO" id="GO:0005829">
    <property type="term" value="C:cytosol"/>
    <property type="evidence" value="ECO:0007669"/>
    <property type="project" value="EnsemblFungi"/>
</dbReference>
<protein>
    <recommendedName>
        <fullName evidence="2">non-chaperonin molecular chaperone ATPase</fullName>
        <ecNumber evidence="2">3.6.4.10</ecNumber>
    </recommendedName>
    <alternativeName>
        <fullName evidence="10">Hsp70 chaperone Ssb</fullName>
    </alternativeName>
</protein>
<dbReference type="PANTHER" id="PTHR19375">
    <property type="entry name" value="HEAT SHOCK PROTEIN 70KDA"/>
    <property type="match status" value="1"/>
</dbReference>
<evidence type="ECO:0000313" key="13">
    <source>
        <dbReference type="EMBL" id="OVF08567.1"/>
    </source>
</evidence>
<dbReference type="InterPro" id="IPR018181">
    <property type="entry name" value="Heat_shock_70_CS"/>
</dbReference>
<evidence type="ECO:0000256" key="5">
    <source>
        <dbReference type="ARBA" id="ARBA00022801"/>
    </source>
</evidence>
<organism evidence="13 14">
    <name type="scientific">Clavispora lusitaniae</name>
    <name type="common">Candida lusitaniae</name>
    <dbReference type="NCBI Taxonomy" id="36911"/>
    <lineage>
        <taxon>Eukaryota</taxon>
        <taxon>Fungi</taxon>
        <taxon>Dikarya</taxon>
        <taxon>Ascomycota</taxon>
        <taxon>Saccharomycotina</taxon>
        <taxon>Pichiomycetes</taxon>
        <taxon>Metschnikowiaceae</taxon>
        <taxon>Clavispora</taxon>
    </lineage>
</organism>
<evidence type="ECO:0000256" key="6">
    <source>
        <dbReference type="ARBA" id="ARBA00022840"/>
    </source>
</evidence>
<dbReference type="FunFam" id="3.30.420.40:FF:000172">
    <property type="entry name" value="Heat shock 70 kDa protein"/>
    <property type="match status" value="2"/>
</dbReference>
<comment type="caution">
    <text evidence="13">The sequence shown here is derived from an EMBL/GenBank/DDBJ whole genome shotgun (WGS) entry which is preliminary data.</text>
</comment>
<keyword evidence="4 12" id="KW-0547">Nucleotide-binding</keyword>